<gene>
    <name evidence="1" type="ORF">CCMP2556_LOCUS1907</name>
</gene>
<accession>A0ABP0HIL6</accession>
<sequence length="459" mass="51155">MFQPFVLWLWNLAVSCSSGVAGGNCGVSIPREPSAPNPLLEPLSVGDPDAVDLEDLLFSENDDDWHHILHNCASGEADTCRTFGIQQWNLTSFRLLFYFGDHGRPCDEDYAVVPEVCGGRIACRWIDGHLRIVAMEIDDDLPWPALHQLPHLFALTLHNANEKAVKGIANSTLEFLRLVQPQAGAVEALFAPTTLRSIQIHGIQDQRRWTRTDLTSLCAFDLAHFSAFVIQVVGGTLPHCWSRMKNLRTFYCSNCMMSLPPTALRDLSSLNSFVAFRQWEMVPCALLHVENSGCKASWETRHATKDGKKGMAESTGHWDNFQEGPSFLCPAASYSFAFEEFLQLGWRNLRKLWLDGNFLTGVIPENIAVVWPHLESLDLYDNNLEGPIPASLGTLPFVKLQLQSNDFSGQVPKSVLRLAERPNILLGLQENPNLEGCAPLVGHWQNGIPGTRIGRCDEL</sequence>
<organism evidence="1 2">
    <name type="scientific">Durusdinium trenchii</name>
    <dbReference type="NCBI Taxonomy" id="1381693"/>
    <lineage>
        <taxon>Eukaryota</taxon>
        <taxon>Sar</taxon>
        <taxon>Alveolata</taxon>
        <taxon>Dinophyceae</taxon>
        <taxon>Suessiales</taxon>
        <taxon>Symbiodiniaceae</taxon>
        <taxon>Durusdinium</taxon>
    </lineage>
</organism>
<dbReference type="EMBL" id="CAXAMN010000670">
    <property type="protein sequence ID" value="CAK8990073.1"/>
    <property type="molecule type" value="Genomic_DNA"/>
</dbReference>
<dbReference type="Gene3D" id="3.80.10.10">
    <property type="entry name" value="Ribonuclease Inhibitor"/>
    <property type="match status" value="1"/>
</dbReference>
<evidence type="ECO:0000313" key="1">
    <source>
        <dbReference type="EMBL" id="CAK8990073.1"/>
    </source>
</evidence>
<reference evidence="1 2" key="1">
    <citation type="submission" date="2024-02" db="EMBL/GenBank/DDBJ databases">
        <authorList>
            <person name="Chen Y."/>
            <person name="Shah S."/>
            <person name="Dougan E. K."/>
            <person name="Thang M."/>
            <person name="Chan C."/>
        </authorList>
    </citation>
    <scope>NUCLEOTIDE SEQUENCE [LARGE SCALE GENOMIC DNA]</scope>
</reference>
<dbReference type="InterPro" id="IPR001611">
    <property type="entry name" value="Leu-rich_rpt"/>
</dbReference>
<dbReference type="InterPro" id="IPR032675">
    <property type="entry name" value="LRR_dom_sf"/>
</dbReference>
<name>A0ABP0HIL6_9DINO</name>
<dbReference type="PANTHER" id="PTHR48059">
    <property type="entry name" value="POLYGALACTURONASE INHIBITOR 1"/>
    <property type="match status" value="1"/>
</dbReference>
<dbReference type="InterPro" id="IPR051848">
    <property type="entry name" value="PGIP"/>
</dbReference>
<proteinExistence type="predicted"/>
<comment type="caution">
    <text evidence="1">The sequence shown here is derived from an EMBL/GenBank/DDBJ whole genome shotgun (WGS) entry which is preliminary data.</text>
</comment>
<protein>
    <submittedName>
        <fullName evidence="1">Uncharacterized protein</fullName>
    </submittedName>
</protein>
<dbReference type="Proteomes" id="UP001642484">
    <property type="component" value="Unassembled WGS sequence"/>
</dbReference>
<evidence type="ECO:0000313" key="2">
    <source>
        <dbReference type="Proteomes" id="UP001642484"/>
    </source>
</evidence>
<dbReference type="Pfam" id="PF00560">
    <property type="entry name" value="LRR_1"/>
    <property type="match status" value="2"/>
</dbReference>
<dbReference type="PANTHER" id="PTHR48059:SF30">
    <property type="entry name" value="OS06G0587000 PROTEIN"/>
    <property type="match status" value="1"/>
</dbReference>
<dbReference type="SUPFAM" id="SSF52058">
    <property type="entry name" value="L domain-like"/>
    <property type="match status" value="1"/>
</dbReference>
<keyword evidence="2" id="KW-1185">Reference proteome</keyword>